<dbReference type="eggNOG" id="COG1917">
    <property type="taxonomic scope" value="Bacteria"/>
</dbReference>
<dbReference type="HOGENOM" id="CLU_134269_1_1_3"/>
<reference evidence="2 3" key="1">
    <citation type="submission" date="2012-06" db="EMBL/GenBank/DDBJ databases">
        <title>Finished chromosome of genome of Chroococcidiopsis thermalis PCC 7203.</title>
        <authorList>
            <consortium name="US DOE Joint Genome Institute"/>
            <person name="Gugger M."/>
            <person name="Coursin T."/>
            <person name="Rippka R."/>
            <person name="Tandeau De Marsac N."/>
            <person name="Huntemann M."/>
            <person name="Wei C.-L."/>
            <person name="Han J."/>
            <person name="Detter J.C."/>
            <person name="Han C."/>
            <person name="Tapia R."/>
            <person name="Davenport K."/>
            <person name="Daligault H."/>
            <person name="Erkkila T."/>
            <person name="Gu W."/>
            <person name="Munk A.C.C."/>
            <person name="Teshima H."/>
            <person name="Xu Y."/>
            <person name="Chain P."/>
            <person name="Chen A."/>
            <person name="Krypides N."/>
            <person name="Mavromatis K."/>
            <person name="Markowitz V."/>
            <person name="Szeto E."/>
            <person name="Ivanova N."/>
            <person name="Mikhailova N."/>
            <person name="Ovchinnikova G."/>
            <person name="Pagani I."/>
            <person name="Pati A."/>
            <person name="Goodwin L."/>
            <person name="Peters L."/>
            <person name="Pitluck S."/>
            <person name="Woyke T."/>
            <person name="Kerfeld C."/>
        </authorList>
    </citation>
    <scope>NUCLEOTIDE SEQUENCE [LARGE SCALE GENOMIC DNA]</scope>
    <source>
        <strain evidence="2 3">PCC 7203</strain>
    </source>
</reference>
<dbReference type="Pfam" id="PF07883">
    <property type="entry name" value="Cupin_2"/>
    <property type="match status" value="1"/>
</dbReference>
<sequence>MIVKAQEAKHSVFQGVNFEVLAVGVETMVTKMHYEPGNFVSFHSHPNEQSGYVISGKYRLNVGDREDILTTGDSYSIPANVLHSIEVLEAGEVVDVFTPPREDYLR</sequence>
<dbReference type="InterPro" id="IPR025499">
    <property type="entry name" value="KdgF"/>
</dbReference>
<name>K9U4M2_CHRTP</name>
<dbReference type="PANTHER" id="PTHR40112:SF1">
    <property type="entry name" value="H2HPP ISOMERASE"/>
    <property type="match status" value="1"/>
</dbReference>
<evidence type="ECO:0000313" key="3">
    <source>
        <dbReference type="Proteomes" id="UP000010384"/>
    </source>
</evidence>
<evidence type="ECO:0000313" key="2">
    <source>
        <dbReference type="EMBL" id="AFY89361.1"/>
    </source>
</evidence>
<dbReference type="SUPFAM" id="SSF51182">
    <property type="entry name" value="RmlC-like cupins"/>
    <property type="match status" value="1"/>
</dbReference>
<protein>
    <submittedName>
        <fullName evidence="2">Cupin 2 conserved barrel domain protein</fullName>
    </submittedName>
</protein>
<dbReference type="InterPro" id="IPR011051">
    <property type="entry name" value="RmlC_Cupin_sf"/>
</dbReference>
<dbReference type="OrthoDB" id="9811153at2"/>
<accession>K9U4M2</accession>
<proteinExistence type="predicted"/>
<gene>
    <name evidence="2" type="ORF">Chro_3952</name>
</gene>
<evidence type="ECO:0000259" key="1">
    <source>
        <dbReference type="Pfam" id="PF07883"/>
    </source>
</evidence>
<feature type="domain" description="Cupin type-2" evidence="1">
    <location>
        <begin position="32"/>
        <end position="89"/>
    </location>
</feature>
<dbReference type="PANTHER" id="PTHR40112">
    <property type="entry name" value="H2HPP ISOMERASE"/>
    <property type="match status" value="1"/>
</dbReference>
<dbReference type="PATRIC" id="fig|251229.3.peg.4614"/>
<dbReference type="CDD" id="cd02238">
    <property type="entry name" value="cupin_KdgF"/>
    <property type="match status" value="1"/>
</dbReference>
<dbReference type="InterPro" id="IPR014710">
    <property type="entry name" value="RmlC-like_jellyroll"/>
</dbReference>
<dbReference type="AlphaFoldDB" id="K9U4M2"/>
<dbReference type="Gene3D" id="2.60.120.10">
    <property type="entry name" value="Jelly Rolls"/>
    <property type="match status" value="1"/>
</dbReference>
<dbReference type="PIRSF" id="PIRSF029883">
    <property type="entry name" value="KdgF"/>
    <property type="match status" value="1"/>
</dbReference>
<dbReference type="InParanoid" id="K9U4M2"/>
<dbReference type="Proteomes" id="UP000010384">
    <property type="component" value="Chromosome"/>
</dbReference>
<dbReference type="EMBL" id="CP003597">
    <property type="protein sequence ID" value="AFY89361.1"/>
    <property type="molecule type" value="Genomic_DNA"/>
</dbReference>
<dbReference type="InterPro" id="IPR052535">
    <property type="entry name" value="Bacilysin_H2HPP_isomerase"/>
</dbReference>
<dbReference type="InterPro" id="IPR013096">
    <property type="entry name" value="Cupin_2"/>
</dbReference>
<dbReference type="KEGG" id="cthe:Chro_3952"/>
<dbReference type="RefSeq" id="WP_015155904.1">
    <property type="nucleotide sequence ID" value="NC_019695.1"/>
</dbReference>
<keyword evidence="3" id="KW-1185">Reference proteome</keyword>
<organism evidence="2 3">
    <name type="scientific">Chroococcidiopsis thermalis (strain PCC 7203)</name>
    <dbReference type="NCBI Taxonomy" id="251229"/>
    <lineage>
        <taxon>Bacteria</taxon>
        <taxon>Bacillati</taxon>
        <taxon>Cyanobacteriota</taxon>
        <taxon>Cyanophyceae</taxon>
        <taxon>Chroococcidiopsidales</taxon>
        <taxon>Chroococcidiopsidaceae</taxon>
        <taxon>Chroococcidiopsis</taxon>
    </lineage>
</organism>